<evidence type="ECO:0000256" key="5">
    <source>
        <dbReference type="ARBA" id="ARBA00023317"/>
    </source>
</evidence>
<sequence length="539" mass="60077">MSVRDALNTAMEEMLRDESVFIMGKEIARYNGRRVIDTPITEISFASVTVGATRHVVRRLASRVYNLVDGLHGEVECHKLTTWRYKYVRDYEQLTSLAQAVSGDVPCPVVFRGPNGAAAGVGAQHSQDYASWYGQIPGLTVVSPWSAEDCKGLLKAAIRDPNPVVFLENEMMYGVTFPVSQEVMSDNFLLPIGKAKVELEGSDVTIVAHSKMVTHSLEAAQELAKEGIKAEVINLRSIRPLDIDSIKASVKKTNRLIIVEGGFPAFGVGSEICAQIVESEAFDYLDAPVERVTGADVPTPYAADLEDLTFPDTPLIVNLTMRGLMQSLNRLIYGLTPEEKIRAWQSKIRMEERQLDREMRQLDMARKKAQGQVKQLAAKGRVDNARMLTKELVRSNKQKDRLSVSKARLGSINIQLAHQLSMVKVTGTLQKSTEIMKLSNSLIKLPQISQSMREMSMEMMKAGILEEMLDDVMEMDDDEELEEEANAEVEKVLYEITDGKLGAARAVKDELPHAQDAVDEDEERNLEQYQKQLSDLLSG</sequence>
<dbReference type="InterPro" id="IPR005024">
    <property type="entry name" value="Snf7_fam"/>
</dbReference>
<dbReference type="InterPro" id="IPR033248">
    <property type="entry name" value="Transketolase_C"/>
</dbReference>
<comment type="caution">
    <text evidence="8">The sequence shown here is derived from an EMBL/GenBank/DDBJ whole genome shotgun (WGS) entry which is preliminary data.</text>
</comment>
<evidence type="ECO:0000313" key="8">
    <source>
        <dbReference type="EMBL" id="THH08642.1"/>
    </source>
</evidence>
<dbReference type="PANTHER" id="PTHR11624">
    <property type="entry name" value="DEHYDROGENASE RELATED"/>
    <property type="match status" value="1"/>
</dbReference>
<evidence type="ECO:0000256" key="2">
    <source>
        <dbReference type="ARBA" id="ARBA00012281"/>
    </source>
</evidence>
<dbReference type="SUPFAM" id="SSF52518">
    <property type="entry name" value="Thiamin diphosphate-binding fold (THDP-binding)"/>
    <property type="match status" value="2"/>
</dbReference>
<dbReference type="SUPFAM" id="SSF52922">
    <property type="entry name" value="TK C-terminal domain-like"/>
    <property type="match status" value="1"/>
</dbReference>
<reference evidence="8 9" key="1">
    <citation type="submission" date="2019-02" db="EMBL/GenBank/DDBJ databases">
        <title>Genome sequencing of the rare red list fungi Phellinidium pouzarii.</title>
        <authorList>
            <person name="Buettner E."/>
            <person name="Kellner H."/>
        </authorList>
    </citation>
    <scope>NUCLEOTIDE SEQUENCE [LARGE SCALE GENOMIC DNA]</scope>
    <source>
        <strain evidence="8 9">DSM 108285</strain>
    </source>
</reference>
<evidence type="ECO:0000256" key="4">
    <source>
        <dbReference type="ARBA" id="ARBA00023052"/>
    </source>
</evidence>
<keyword evidence="6" id="KW-0175">Coiled coil</keyword>
<dbReference type="OrthoDB" id="10266385at2759"/>
<dbReference type="SMART" id="SM00861">
    <property type="entry name" value="Transket_pyr"/>
    <property type="match status" value="1"/>
</dbReference>
<dbReference type="InterPro" id="IPR009014">
    <property type="entry name" value="Transketo_C/PFOR_II"/>
</dbReference>
<dbReference type="Gene3D" id="3.40.50.970">
    <property type="match status" value="1"/>
</dbReference>
<name>A0A4S4LAB7_9AGAM</name>
<comment type="cofactor">
    <cofactor evidence="1">
        <name>thiamine diphosphate</name>
        <dbReference type="ChEBI" id="CHEBI:58937"/>
    </cofactor>
</comment>
<dbReference type="Pfam" id="PF02779">
    <property type="entry name" value="Transket_pyr"/>
    <property type="match status" value="1"/>
</dbReference>
<dbReference type="GO" id="GO:0007034">
    <property type="term" value="P:vacuolar transport"/>
    <property type="evidence" value="ECO:0007669"/>
    <property type="project" value="InterPro"/>
</dbReference>
<dbReference type="FunFam" id="3.40.50.920:FF:000001">
    <property type="entry name" value="Pyruvate dehydrogenase E1 beta subunit"/>
    <property type="match status" value="1"/>
</dbReference>
<dbReference type="GO" id="GO:0006086">
    <property type="term" value="P:pyruvate decarboxylation to acetyl-CoA"/>
    <property type="evidence" value="ECO:0007669"/>
    <property type="project" value="InterPro"/>
</dbReference>
<feature type="coiled-coil region" evidence="6">
    <location>
        <begin position="341"/>
        <end position="379"/>
    </location>
</feature>
<dbReference type="GO" id="GO:0004739">
    <property type="term" value="F:pyruvate dehydrogenase (acetyl-transferring) activity"/>
    <property type="evidence" value="ECO:0007669"/>
    <property type="project" value="UniProtKB-EC"/>
</dbReference>
<dbReference type="PANTHER" id="PTHR11624:SF96">
    <property type="entry name" value="PYRUVATE DEHYDROGENASE E1 COMPONENT SUBUNIT BETA, MITOCHONDRIAL"/>
    <property type="match status" value="1"/>
</dbReference>
<accession>A0A4S4LAB7</accession>
<dbReference type="Gene3D" id="6.10.140.1230">
    <property type="match status" value="1"/>
</dbReference>
<dbReference type="EMBL" id="SGPK01000092">
    <property type="protein sequence ID" value="THH08642.1"/>
    <property type="molecule type" value="Genomic_DNA"/>
</dbReference>
<dbReference type="Proteomes" id="UP000308199">
    <property type="component" value="Unassembled WGS sequence"/>
</dbReference>
<organism evidence="8 9">
    <name type="scientific">Phellinidium pouzarii</name>
    <dbReference type="NCBI Taxonomy" id="167371"/>
    <lineage>
        <taxon>Eukaryota</taxon>
        <taxon>Fungi</taxon>
        <taxon>Dikarya</taxon>
        <taxon>Basidiomycota</taxon>
        <taxon>Agaricomycotina</taxon>
        <taxon>Agaricomycetes</taxon>
        <taxon>Hymenochaetales</taxon>
        <taxon>Hymenochaetaceae</taxon>
        <taxon>Phellinidium</taxon>
    </lineage>
</organism>
<evidence type="ECO:0000256" key="3">
    <source>
        <dbReference type="ARBA" id="ARBA00023002"/>
    </source>
</evidence>
<protein>
    <recommendedName>
        <fullName evidence="2">pyruvate dehydrogenase (acetyl-transferring)</fullName>
        <ecNumber evidence="2">1.2.4.1</ecNumber>
    </recommendedName>
</protein>
<evidence type="ECO:0000313" key="9">
    <source>
        <dbReference type="Proteomes" id="UP000308199"/>
    </source>
</evidence>
<feature type="domain" description="Transketolase-like pyrimidine-binding" evidence="7">
    <location>
        <begin position="1"/>
        <end position="175"/>
    </location>
</feature>
<proteinExistence type="predicted"/>
<keyword evidence="9" id="KW-1185">Reference proteome</keyword>
<dbReference type="InterPro" id="IPR027110">
    <property type="entry name" value="PDHB_mito-type"/>
</dbReference>
<keyword evidence="3" id="KW-0560">Oxidoreductase</keyword>
<gene>
    <name evidence="8" type="ORF">EW145_g2559</name>
</gene>
<dbReference type="AlphaFoldDB" id="A0A4S4LAB7"/>
<dbReference type="Pfam" id="PF02780">
    <property type="entry name" value="Transketolase_C"/>
    <property type="match status" value="1"/>
</dbReference>
<keyword evidence="5" id="KW-0670">Pyruvate</keyword>
<evidence type="ECO:0000256" key="1">
    <source>
        <dbReference type="ARBA" id="ARBA00001964"/>
    </source>
</evidence>
<evidence type="ECO:0000256" key="6">
    <source>
        <dbReference type="SAM" id="Coils"/>
    </source>
</evidence>
<dbReference type="EC" id="1.2.4.1" evidence="2"/>
<dbReference type="Gene3D" id="3.40.50.920">
    <property type="match status" value="1"/>
</dbReference>
<dbReference type="InterPro" id="IPR029061">
    <property type="entry name" value="THDP-binding"/>
</dbReference>
<dbReference type="Pfam" id="PF03357">
    <property type="entry name" value="Snf7"/>
    <property type="match status" value="1"/>
</dbReference>
<dbReference type="InterPro" id="IPR005475">
    <property type="entry name" value="Transketolase-like_Pyr-bd"/>
</dbReference>
<keyword evidence="4" id="KW-0786">Thiamine pyrophosphate</keyword>
<evidence type="ECO:0000259" key="7">
    <source>
        <dbReference type="SMART" id="SM00861"/>
    </source>
</evidence>